<protein>
    <submittedName>
        <fullName evidence="3">Putative endonuclease</fullName>
    </submittedName>
</protein>
<dbReference type="Gene3D" id="3.40.1440.10">
    <property type="entry name" value="GIY-YIG endonuclease"/>
    <property type="match status" value="1"/>
</dbReference>
<dbReference type="Proteomes" id="UP000184236">
    <property type="component" value="Unassembled WGS sequence"/>
</dbReference>
<dbReference type="InterPro" id="IPR000305">
    <property type="entry name" value="GIY-YIG_endonuc"/>
</dbReference>
<proteinExistence type="inferred from homology"/>
<comment type="similarity">
    <text evidence="1">Belongs to the UPF0213 family.</text>
</comment>
<dbReference type="CDD" id="cd10456">
    <property type="entry name" value="GIY-YIG_UPF0213"/>
    <property type="match status" value="1"/>
</dbReference>
<dbReference type="RefSeq" id="WP_072885823.1">
    <property type="nucleotide sequence ID" value="NZ_FQVO01000014.1"/>
</dbReference>
<gene>
    <name evidence="3" type="ORF">SAMN05444408_11465</name>
</gene>
<accession>A0A1M5APB5</accession>
<dbReference type="InterPro" id="IPR050190">
    <property type="entry name" value="UPF0213_domain"/>
</dbReference>
<dbReference type="AlphaFoldDB" id="A0A1M5APB5"/>
<evidence type="ECO:0000256" key="1">
    <source>
        <dbReference type="ARBA" id="ARBA00007435"/>
    </source>
</evidence>
<sequence>MQTSFVYILHCSDNNYYTGVTENVYKRFDEHQDGKYFGSYTYSRRPLQLVYFNQFTDVEQAIAFEKRIKKWSQAKKLALIEGRYEDLPNLAKKKFTKK</sequence>
<keyword evidence="4" id="KW-1185">Reference proteome</keyword>
<evidence type="ECO:0000259" key="2">
    <source>
        <dbReference type="PROSITE" id="PS50164"/>
    </source>
</evidence>
<name>A0A1M5APB5_9FLAO</name>
<keyword evidence="3" id="KW-0255">Endonuclease</keyword>
<organism evidence="3 4">
    <name type="scientific">Chryseobacterium takakiae</name>
    <dbReference type="NCBI Taxonomy" id="1302685"/>
    <lineage>
        <taxon>Bacteria</taxon>
        <taxon>Pseudomonadati</taxon>
        <taxon>Bacteroidota</taxon>
        <taxon>Flavobacteriia</taxon>
        <taxon>Flavobacteriales</taxon>
        <taxon>Weeksellaceae</taxon>
        <taxon>Chryseobacterium group</taxon>
        <taxon>Chryseobacterium</taxon>
    </lineage>
</organism>
<reference evidence="4" key="1">
    <citation type="submission" date="2016-11" db="EMBL/GenBank/DDBJ databases">
        <authorList>
            <person name="Varghese N."/>
            <person name="Submissions S."/>
        </authorList>
    </citation>
    <scope>NUCLEOTIDE SEQUENCE [LARGE SCALE GENOMIC DNA]</scope>
    <source>
        <strain evidence="4">DSM 26898</strain>
    </source>
</reference>
<evidence type="ECO:0000313" key="3">
    <source>
        <dbReference type="EMBL" id="SHF32100.1"/>
    </source>
</evidence>
<keyword evidence="3" id="KW-0378">Hydrolase</keyword>
<dbReference type="OrthoDB" id="1495241at2"/>
<keyword evidence="3" id="KW-0540">Nuclease</keyword>
<dbReference type="PANTHER" id="PTHR34477">
    <property type="entry name" value="UPF0213 PROTEIN YHBQ"/>
    <property type="match status" value="1"/>
</dbReference>
<dbReference type="Pfam" id="PF01541">
    <property type="entry name" value="GIY-YIG"/>
    <property type="match status" value="1"/>
</dbReference>
<dbReference type="GO" id="GO:0004519">
    <property type="term" value="F:endonuclease activity"/>
    <property type="evidence" value="ECO:0007669"/>
    <property type="project" value="UniProtKB-KW"/>
</dbReference>
<dbReference type="SUPFAM" id="SSF82771">
    <property type="entry name" value="GIY-YIG endonuclease"/>
    <property type="match status" value="1"/>
</dbReference>
<dbReference type="EMBL" id="FQVO01000014">
    <property type="protein sequence ID" value="SHF32100.1"/>
    <property type="molecule type" value="Genomic_DNA"/>
</dbReference>
<dbReference type="PROSITE" id="PS50164">
    <property type="entry name" value="GIY_YIG"/>
    <property type="match status" value="1"/>
</dbReference>
<dbReference type="PANTHER" id="PTHR34477:SF1">
    <property type="entry name" value="UPF0213 PROTEIN YHBQ"/>
    <property type="match status" value="1"/>
</dbReference>
<dbReference type="InterPro" id="IPR035901">
    <property type="entry name" value="GIY-YIG_endonuc_sf"/>
</dbReference>
<evidence type="ECO:0000313" key="4">
    <source>
        <dbReference type="Proteomes" id="UP000184236"/>
    </source>
</evidence>
<feature type="domain" description="GIY-YIG" evidence="2">
    <location>
        <begin position="2"/>
        <end position="78"/>
    </location>
</feature>